<protein>
    <submittedName>
        <fullName evidence="3">NAD-dependent epimerase/dehydratase family protein</fullName>
    </submittedName>
</protein>
<dbReference type="Gene3D" id="3.40.50.720">
    <property type="entry name" value="NAD(P)-binding Rossmann-like Domain"/>
    <property type="match status" value="1"/>
</dbReference>
<dbReference type="Pfam" id="PF01370">
    <property type="entry name" value="Epimerase"/>
    <property type="match status" value="1"/>
</dbReference>
<name>T1AYK1_9ZZZZ</name>
<comment type="caution">
    <text evidence="3">The sequence shown here is derived from an EMBL/GenBank/DDBJ whole genome shotgun (WGS) entry which is preliminary data.</text>
</comment>
<comment type="similarity">
    <text evidence="1">Belongs to the NAD(P)-dependent epimerase/dehydratase family.</text>
</comment>
<evidence type="ECO:0000313" key="3">
    <source>
        <dbReference type="EMBL" id="EQD47160.1"/>
    </source>
</evidence>
<dbReference type="PANTHER" id="PTHR43000">
    <property type="entry name" value="DTDP-D-GLUCOSE 4,6-DEHYDRATASE-RELATED"/>
    <property type="match status" value="1"/>
</dbReference>
<dbReference type="SUPFAM" id="SSF51735">
    <property type="entry name" value="NAD(P)-binding Rossmann-fold domains"/>
    <property type="match status" value="1"/>
</dbReference>
<sequence>MLVRALLHRGHEVRVIDNLSSGQRSDLPDPVSEPCLSILQADLREPKTWESQFDGAEAVWHLAANRDIRLGTSRPEIDLEQGTIASFHVIDAARRHAVPRAYLTSSCVIYGLPTVFPTPESYGPLEPQSLYGASKLAAEGLFSAYAHSYGLQSYIFRLANIIDARMNHGVIFDFFEKLKKDPTRLEVLGDGRQAKSYLRTEDCVAGMLLVADRADASVNIYNLGTLDRISVREIAEKVVRAHGEKARIEFTGGSQGWAGDVPQLLLSIDRASGLGWRPSYTSAAAVDRTIAEVALARGLGR</sequence>
<dbReference type="InterPro" id="IPR001509">
    <property type="entry name" value="Epimerase_deHydtase"/>
</dbReference>
<dbReference type="EMBL" id="AUZY01008156">
    <property type="protein sequence ID" value="EQD47160.1"/>
    <property type="molecule type" value="Genomic_DNA"/>
</dbReference>
<organism evidence="3">
    <name type="scientific">mine drainage metagenome</name>
    <dbReference type="NCBI Taxonomy" id="410659"/>
    <lineage>
        <taxon>unclassified sequences</taxon>
        <taxon>metagenomes</taxon>
        <taxon>ecological metagenomes</taxon>
    </lineage>
</organism>
<evidence type="ECO:0000256" key="1">
    <source>
        <dbReference type="ARBA" id="ARBA00007637"/>
    </source>
</evidence>
<gene>
    <name evidence="3" type="ORF">B1B_12452</name>
</gene>
<dbReference type="Gene3D" id="3.90.25.10">
    <property type="entry name" value="UDP-galactose 4-epimerase, domain 1"/>
    <property type="match status" value="2"/>
</dbReference>
<accession>T1AYK1</accession>
<dbReference type="InterPro" id="IPR036291">
    <property type="entry name" value="NAD(P)-bd_dom_sf"/>
</dbReference>
<reference evidence="3" key="1">
    <citation type="submission" date="2013-08" db="EMBL/GenBank/DDBJ databases">
        <authorList>
            <person name="Mendez C."/>
            <person name="Richter M."/>
            <person name="Ferrer M."/>
            <person name="Sanchez J."/>
        </authorList>
    </citation>
    <scope>NUCLEOTIDE SEQUENCE</scope>
</reference>
<feature type="domain" description="NAD-dependent epimerase/dehydratase" evidence="2">
    <location>
        <begin position="2"/>
        <end position="224"/>
    </location>
</feature>
<proteinExistence type="inferred from homology"/>
<dbReference type="AlphaFoldDB" id="T1AYK1"/>
<evidence type="ECO:0000259" key="2">
    <source>
        <dbReference type="Pfam" id="PF01370"/>
    </source>
</evidence>
<reference evidence="3" key="2">
    <citation type="journal article" date="2014" name="ISME J.">
        <title>Microbial stratification in low pH oxic and suboxic macroscopic growths along an acid mine drainage.</title>
        <authorList>
            <person name="Mendez-Garcia C."/>
            <person name="Mesa V."/>
            <person name="Sprenger R.R."/>
            <person name="Richter M."/>
            <person name="Diez M.S."/>
            <person name="Solano J."/>
            <person name="Bargiela R."/>
            <person name="Golyshina O.V."/>
            <person name="Manteca A."/>
            <person name="Ramos J.L."/>
            <person name="Gallego J.R."/>
            <person name="Llorente I."/>
            <person name="Martins Dos Santos V.A."/>
            <person name="Jensen O.N."/>
            <person name="Pelaez A.I."/>
            <person name="Sanchez J."/>
            <person name="Ferrer M."/>
        </authorList>
    </citation>
    <scope>NUCLEOTIDE SEQUENCE</scope>
</reference>